<evidence type="ECO:0008006" key="3">
    <source>
        <dbReference type="Google" id="ProtNLM"/>
    </source>
</evidence>
<dbReference type="Pfam" id="PF14081">
    <property type="entry name" value="DUF4262"/>
    <property type="match status" value="1"/>
</dbReference>
<comment type="caution">
    <text evidence="1">The sequence shown here is derived from an EMBL/GenBank/DDBJ whole genome shotgun (WGS) entry which is preliminary data.</text>
</comment>
<accession>A0ABP8PA20</accession>
<protein>
    <recommendedName>
        <fullName evidence="3">DUF4262 domain-containing protein</fullName>
    </recommendedName>
</protein>
<dbReference type="EMBL" id="BAABFB010000056">
    <property type="protein sequence ID" value="GAA4483809.1"/>
    <property type="molecule type" value="Genomic_DNA"/>
</dbReference>
<evidence type="ECO:0000313" key="1">
    <source>
        <dbReference type="EMBL" id="GAA4483809.1"/>
    </source>
</evidence>
<keyword evidence="2" id="KW-1185">Reference proteome</keyword>
<name>A0ABP8PA20_9NOCA</name>
<organism evidence="1 2">
    <name type="scientific">Rhodococcus olei</name>
    <dbReference type="NCBI Taxonomy" id="2161675"/>
    <lineage>
        <taxon>Bacteria</taxon>
        <taxon>Bacillati</taxon>
        <taxon>Actinomycetota</taxon>
        <taxon>Actinomycetes</taxon>
        <taxon>Mycobacteriales</taxon>
        <taxon>Nocardiaceae</taxon>
        <taxon>Rhodococcus</taxon>
    </lineage>
</organism>
<dbReference type="Proteomes" id="UP001501183">
    <property type="component" value="Unassembled WGS sequence"/>
</dbReference>
<evidence type="ECO:0000313" key="2">
    <source>
        <dbReference type="Proteomes" id="UP001501183"/>
    </source>
</evidence>
<sequence length="161" mass="17480">MDAMCEICDGKSPAQVRREMRRTIERYGWALQYVESAIDERGVHPAYCYSVGLTAMGKPELVISGRVADQSADVLNDLGARMEDGSPLTPGDLHVAGGLEVCLVEVRECEHWLLRAVDLYGTGVRALQAVWADCEGNFPWEGPIGSAIVQPLLGLPPGLRA</sequence>
<proteinExistence type="predicted"/>
<reference evidence="2" key="1">
    <citation type="journal article" date="2019" name="Int. J. Syst. Evol. Microbiol.">
        <title>The Global Catalogue of Microorganisms (GCM) 10K type strain sequencing project: providing services to taxonomists for standard genome sequencing and annotation.</title>
        <authorList>
            <consortium name="The Broad Institute Genomics Platform"/>
            <consortium name="The Broad Institute Genome Sequencing Center for Infectious Disease"/>
            <person name="Wu L."/>
            <person name="Ma J."/>
        </authorList>
    </citation>
    <scope>NUCLEOTIDE SEQUENCE [LARGE SCALE GENOMIC DNA]</scope>
    <source>
        <strain evidence="2">JCM 32206</strain>
    </source>
</reference>
<dbReference type="InterPro" id="IPR025358">
    <property type="entry name" value="DUF4262"/>
</dbReference>
<gene>
    <name evidence="1" type="ORF">GCM10023094_35910</name>
</gene>